<keyword evidence="5" id="KW-0560">Oxidoreductase</keyword>
<protein>
    <recommendedName>
        <fullName evidence="8">Threonine dehydrogenase-like Zn-dependent dehydrogenase</fullName>
    </recommendedName>
</protein>
<reference evidence="6 7" key="1">
    <citation type="submission" date="2019-06" db="EMBL/GenBank/DDBJ databases">
        <title>Sequencing the genomes of 1000 actinobacteria strains.</title>
        <authorList>
            <person name="Klenk H.-P."/>
        </authorList>
    </citation>
    <scope>NUCLEOTIDE SEQUENCE [LARGE SCALE GENOMIC DNA]</scope>
    <source>
        <strain evidence="6 7">DSM 24083</strain>
    </source>
</reference>
<accession>A0A543AN21</accession>
<dbReference type="InterPro" id="IPR011032">
    <property type="entry name" value="GroES-like_sf"/>
</dbReference>
<dbReference type="RefSeq" id="WP_141864291.1">
    <property type="nucleotide sequence ID" value="NZ_BAABAN010000017.1"/>
</dbReference>
<dbReference type="SUPFAM" id="SSF50129">
    <property type="entry name" value="GroES-like"/>
    <property type="match status" value="1"/>
</dbReference>
<dbReference type="InterPro" id="IPR036291">
    <property type="entry name" value="NAD(P)-bd_dom_sf"/>
</dbReference>
<dbReference type="SUPFAM" id="SSF51735">
    <property type="entry name" value="NAD(P)-binding Rossmann-fold domains"/>
    <property type="match status" value="1"/>
</dbReference>
<dbReference type="OrthoDB" id="9781588at2"/>
<evidence type="ECO:0000256" key="1">
    <source>
        <dbReference type="ARBA" id="ARBA00001947"/>
    </source>
</evidence>
<dbReference type="EMBL" id="VFOU01000001">
    <property type="protein sequence ID" value="TQL73977.1"/>
    <property type="molecule type" value="Genomic_DNA"/>
</dbReference>
<evidence type="ECO:0000313" key="6">
    <source>
        <dbReference type="EMBL" id="TQL73977.1"/>
    </source>
</evidence>
<comment type="caution">
    <text evidence="6">The sequence shown here is derived from an EMBL/GenBank/DDBJ whole genome shotgun (WGS) entry which is preliminary data.</text>
</comment>
<dbReference type="AlphaFoldDB" id="A0A543AN21"/>
<dbReference type="Gene3D" id="3.90.180.10">
    <property type="entry name" value="Medium-chain alcohol dehydrogenases, catalytic domain"/>
    <property type="match status" value="1"/>
</dbReference>
<proteinExistence type="inferred from homology"/>
<sequence>MAWQYWTTAPRKSSWREVPTPNVDAAHPLRIRTTATAISKGTETLVHNGQVPDSIAEHMRGPAQLGDFSYPVSYGYLAVGVVDQGPEAWLGQRVFGLLPHHSHHLVTPDDVLPIPEGISDHRALLTGAAETGINILWQHPPRFGDRVTIIGAGMIGAATALLCSRMPLERFEVVDLNPARRQLLTDWGITAVAPEDAADDCDIVIHVSGSQAGLARALEIVGDDAVVIEASWYGENAPAVPLGADFHARRLSIIASQVGQVPPGHRHRRTTAQRKAAGLAALTDDRFDDLITGVSDWTDLPQVMDQATTPGEFADATLCHVFDYPKPVKGSPNV</sequence>
<name>A0A543AN21_9MICC</name>
<evidence type="ECO:0000313" key="7">
    <source>
        <dbReference type="Proteomes" id="UP000319746"/>
    </source>
</evidence>
<comment type="cofactor">
    <cofactor evidence="1">
        <name>Zn(2+)</name>
        <dbReference type="ChEBI" id="CHEBI:29105"/>
    </cofactor>
</comment>
<dbReference type="GO" id="GO:0016491">
    <property type="term" value="F:oxidoreductase activity"/>
    <property type="evidence" value="ECO:0007669"/>
    <property type="project" value="UniProtKB-KW"/>
</dbReference>
<evidence type="ECO:0000256" key="3">
    <source>
        <dbReference type="ARBA" id="ARBA00022723"/>
    </source>
</evidence>
<comment type="similarity">
    <text evidence="2">Belongs to the zinc-containing alcohol dehydrogenase family.</text>
</comment>
<keyword evidence="7" id="KW-1185">Reference proteome</keyword>
<organism evidence="6 7">
    <name type="scientific">Enteractinococcus coprophilus</name>
    <dbReference type="NCBI Taxonomy" id="1027633"/>
    <lineage>
        <taxon>Bacteria</taxon>
        <taxon>Bacillati</taxon>
        <taxon>Actinomycetota</taxon>
        <taxon>Actinomycetes</taxon>
        <taxon>Micrococcales</taxon>
        <taxon>Micrococcaceae</taxon>
    </lineage>
</organism>
<evidence type="ECO:0008006" key="8">
    <source>
        <dbReference type="Google" id="ProtNLM"/>
    </source>
</evidence>
<dbReference type="PANTHER" id="PTHR43350">
    <property type="entry name" value="NAD-DEPENDENT ALCOHOL DEHYDROGENASE"/>
    <property type="match status" value="1"/>
</dbReference>
<gene>
    <name evidence="6" type="ORF">FB556_0426</name>
</gene>
<evidence type="ECO:0000256" key="2">
    <source>
        <dbReference type="ARBA" id="ARBA00008072"/>
    </source>
</evidence>
<evidence type="ECO:0000256" key="4">
    <source>
        <dbReference type="ARBA" id="ARBA00022833"/>
    </source>
</evidence>
<keyword evidence="4" id="KW-0862">Zinc</keyword>
<dbReference type="PANTHER" id="PTHR43350:SF19">
    <property type="entry name" value="D-GULOSIDE 3-DEHYDROGENASE"/>
    <property type="match status" value="1"/>
</dbReference>
<dbReference type="CDD" id="cd08255">
    <property type="entry name" value="2-desacetyl-2-hydroxyethyl_bacteriochlorophyllide_like"/>
    <property type="match status" value="1"/>
</dbReference>
<dbReference type="GO" id="GO:0046872">
    <property type="term" value="F:metal ion binding"/>
    <property type="evidence" value="ECO:0007669"/>
    <property type="project" value="UniProtKB-KW"/>
</dbReference>
<evidence type="ECO:0000256" key="5">
    <source>
        <dbReference type="ARBA" id="ARBA00023002"/>
    </source>
</evidence>
<keyword evidence="3" id="KW-0479">Metal-binding</keyword>
<dbReference type="Proteomes" id="UP000319746">
    <property type="component" value="Unassembled WGS sequence"/>
</dbReference>
<dbReference type="Gene3D" id="3.40.50.720">
    <property type="entry name" value="NAD(P)-binding Rossmann-like Domain"/>
    <property type="match status" value="1"/>
</dbReference>